<feature type="non-terminal residue" evidence="2">
    <location>
        <position position="1"/>
    </location>
</feature>
<sequence>QSLRTLLFRSMARLVTSLVGEPATSISTLLYYSGLLPHNIILMRMVRPELLDQENYIFNLLITLMCCW</sequence>
<feature type="non-terminal residue" evidence="2">
    <location>
        <position position="68"/>
    </location>
</feature>
<gene>
    <name evidence="2" type="ORF">D0Y65_023958</name>
</gene>
<name>A0A445J063_GLYSO</name>
<accession>A0A445J063</accession>
<organism evidence="2 3">
    <name type="scientific">Glycine soja</name>
    <name type="common">Wild soybean</name>
    <dbReference type="NCBI Taxonomy" id="3848"/>
    <lineage>
        <taxon>Eukaryota</taxon>
        <taxon>Viridiplantae</taxon>
        <taxon>Streptophyta</taxon>
        <taxon>Embryophyta</taxon>
        <taxon>Tracheophyta</taxon>
        <taxon>Spermatophyta</taxon>
        <taxon>Magnoliopsida</taxon>
        <taxon>eudicotyledons</taxon>
        <taxon>Gunneridae</taxon>
        <taxon>Pentapetalae</taxon>
        <taxon>rosids</taxon>
        <taxon>fabids</taxon>
        <taxon>Fabales</taxon>
        <taxon>Fabaceae</taxon>
        <taxon>Papilionoideae</taxon>
        <taxon>50 kb inversion clade</taxon>
        <taxon>NPAAA clade</taxon>
        <taxon>indigoferoid/millettioid clade</taxon>
        <taxon>Phaseoleae</taxon>
        <taxon>Glycine</taxon>
        <taxon>Glycine subgen. Soja</taxon>
    </lineage>
</organism>
<evidence type="ECO:0000313" key="3">
    <source>
        <dbReference type="Proteomes" id="UP000289340"/>
    </source>
</evidence>
<keyword evidence="1" id="KW-0732">Signal</keyword>
<evidence type="ECO:0000313" key="2">
    <source>
        <dbReference type="EMBL" id="RZB91774.1"/>
    </source>
</evidence>
<dbReference type="EMBL" id="QZWG01000009">
    <property type="protein sequence ID" value="RZB91774.1"/>
    <property type="molecule type" value="Genomic_DNA"/>
</dbReference>
<feature type="signal peptide" evidence="1">
    <location>
        <begin position="1"/>
        <end position="17"/>
    </location>
</feature>
<feature type="chain" id="PRO_5019201202" evidence="1">
    <location>
        <begin position="18"/>
        <end position="68"/>
    </location>
</feature>
<comment type="caution">
    <text evidence="2">The sequence shown here is derived from an EMBL/GenBank/DDBJ whole genome shotgun (WGS) entry which is preliminary data.</text>
</comment>
<dbReference type="PANTHER" id="PTHR37900:SF5">
    <property type="entry name" value="OS02G0159250 PROTEIN"/>
    <property type="match status" value="1"/>
</dbReference>
<dbReference type="AlphaFoldDB" id="A0A445J063"/>
<proteinExistence type="predicted"/>
<protein>
    <submittedName>
        <fullName evidence="2">Uncharacterized protein</fullName>
    </submittedName>
</protein>
<dbReference type="Proteomes" id="UP000289340">
    <property type="component" value="Chromosome 9"/>
</dbReference>
<dbReference type="PANTHER" id="PTHR37900">
    <property type="match status" value="1"/>
</dbReference>
<evidence type="ECO:0000256" key="1">
    <source>
        <dbReference type="SAM" id="SignalP"/>
    </source>
</evidence>
<reference evidence="2 3" key="1">
    <citation type="submission" date="2018-09" db="EMBL/GenBank/DDBJ databases">
        <title>A high-quality reference genome of wild soybean provides a powerful tool to mine soybean genomes.</title>
        <authorList>
            <person name="Xie M."/>
            <person name="Chung C.Y.L."/>
            <person name="Li M.-W."/>
            <person name="Wong F.-L."/>
            <person name="Chan T.-F."/>
            <person name="Lam H.-M."/>
        </authorList>
    </citation>
    <scope>NUCLEOTIDE SEQUENCE [LARGE SCALE GENOMIC DNA]</scope>
    <source>
        <strain evidence="3">cv. W05</strain>
        <tissue evidence="2">Hypocotyl of etiolated seedlings</tissue>
    </source>
</reference>
<keyword evidence="3" id="KW-1185">Reference proteome</keyword>